<gene>
    <name evidence="1" type="ORF">K435DRAFT_702240</name>
</gene>
<protein>
    <recommendedName>
        <fullName evidence="3">DUF4218 domain-containing protein</fullName>
    </recommendedName>
</protein>
<proteinExistence type="predicted"/>
<keyword evidence="2" id="KW-1185">Reference proteome</keyword>
<evidence type="ECO:0000313" key="1">
    <source>
        <dbReference type="EMBL" id="THU77483.1"/>
    </source>
</evidence>
<dbReference type="PANTHER" id="PTHR46579:SF1">
    <property type="entry name" value="F5_8 TYPE C DOMAIN-CONTAINING PROTEIN"/>
    <property type="match status" value="1"/>
</dbReference>
<accession>A0A4S8KPH9</accession>
<organism evidence="1 2">
    <name type="scientific">Dendrothele bispora (strain CBS 962.96)</name>
    <dbReference type="NCBI Taxonomy" id="1314807"/>
    <lineage>
        <taxon>Eukaryota</taxon>
        <taxon>Fungi</taxon>
        <taxon>Dikarya</taxon>
        <taxon>Basidiomycota</taxon>
        <taxon>Agaricomycotina</taxon>
        <taxon>Agaricomycetes</taxon>
        <taxon>Agaricomycetidae</taxon>
        <taxon>Agaricales</taxon>
        <taxon>Agaricales incertae sedis</taxon>
        <taxon>Dendrothele</taxon>
    </lineage>
</organism>
<evidence type="ECO:0008006" key="3">
    <source>
        <dbReference type="Google" id="ProtNLM"/>
    </source>
</evidence>
<dbReference type="OrthoDB" id="6613063at2759"/>
<evidence type="ECO:0000313" key="2">
    <source>
        <dbReference type="Proteomes" id="UP000297245"/>
    </source>
</evidence>
<dbReference type="PANTHER" id="PTHR46579">
    <property type="entry name" value="F5/8 TYPE C DOMAIN-CONTAINING PROTEIN-RELATED"/>
    <property type="match status" value="1"/>
</dbReference>
<dbReference type="AlphaFoldDB" id="A0A4S8KPH9"/>
<name>A0A4S8KPH9_DENBC</name>
<reference evidence="1 2" key="1">
    <citation type="journal article" date="2019" name="Nat. Ecol. Evol.">
        <title>Megaphylogeny resolves global patterns of mushroom evolution.</title>
        <authorList>
            <person name="Varga T."/>
            <person name="Krizsan K."/>
            <person name="Foldi C."/>
            <person name="Dima B."/>
            <person name="Sanchez-Garcia M."/>
            <person name="Sanchez-Ramirez S."/>
            <person name="Szollosi G.J."/>
            <person name="Szarkandi J.G."/>
            <person name="Papp V."/>
            <person name="Albert L."/>
            <person name="Andreopoulos W."/>
            <person name="Angelini C."/>
            <person name="Antonin V."/>
            <person name="Barry K.W."/>
            <person name="Bougher N.L."/>
            <person name="Buchanan P."/>
            <person name="Buyck B."/>
            <person name="Bense V."/>
            <person name="Catcheside P."/>
            <person name="Chovatia M."/>
            <person name="Cooper J."/>
            <person name="Damon W."/>
            <person name="Desjardin D."/>
            <person name="Finy P."/>
            <person name="Geml J."/>
            <person name="Haridas S."/>
            <person name="Hughes K."/>
            <person name="Justo A."/>
            <person name="Karasinski D."/>
            <person name="Kautmanova I."/>
            <person name="Kiss B."/>
            <person name="Kocsube S."/>
            <person name="Kotiranta H."/>
            <person name="LaButti K.M."/>
            <person name="Lechner B.E."/>
            <person name="Liimatainen K."/>
            <person name="Lipzen A."/>
            <person name="Lukacs Z."/>
            <person name="Mihaltcheva S."/>
            <person name="Morgado L.N."/>
            <person name="Niskanen T."/>
            <person name="Noordeloos M.E."/>
            <person name="Ohm R.A."/>
            <person name="Ortiz-Santana B."/>
            <person name="Ovrebo C."/>
            <person name="Racz N."/>
            <person name="Riley R."/>
            <person name="Savchenko A."/>
            <person name="Shiryaev A."/>
            <person name="Soop K."/>
            <person name="Spirin V."/>
            <person name="Szebenyi C."/>
            <person name="Tomsovsky M."/>
            <person name="Tulloss R.E."/>
            <person name="Uehling J."/>
            <person name="Grigoriev I.V."/>
            <person name="Vagvolgyi C."/>
            <person name="Papp T."/>
            <person name="Martin F.M."/>
            <person name="Miettinen O."/>
            <person name="Hibbett D.S."/>
            <person name="Nagy L.G."/>
        </authorList>
    </citation>
    <scope>NUCLEOTIDE SEQUENCE [LARGE SCALE GENOMIC DNA]</scope>
    <source>
        <strain evidence="1 2">CBS 962.96</strain>
    </source>
</reference>
<sequence length="461" mass="52150">MHLIWENLIKNLIKLWTGDYKDMDEGAEEYRFEKSIWQAIGEATFKSGSTIPSAYGTRVPNLAGDGTHKPYLSAEMLSFWALYLGPVLLKNRFTKPRYYMHFIRLVRLLNICLQFEISSNDLDELRNGFISWVKDYERLYYQYNPERLPACPLTVHALLHIAPSIEASGPVWCYWAFPMERYCGTIQPAIRSRRFPFASLARHVIEDARLTQIKLFYDVVQELSLSPPRLLPITGSFTHPSYPSCQLLPPKGPERPGMSTLTLLIGALVTCFSNPGIGLIVTPGIVKQCLYTADVSIWGKVRRIDSEEEDTMRGAGLGTIQEDSRDASFVRYELLVDQLASQISANPDFEPETCFGQLQHIYLICFNKPYPELGLYQSSTTIIMASIKKCNLTNESIPGLDIHFYSRMGATDVIDIRSVQCVVGRVPYGQNGWAIIDRSGTLARAEFLGGNNDEDIDNEDI</sequence>
<dbReference type="EMBL" id="ML180423">
    <property type="protein sequence ID" value="THU77483.1"/>
    <property type="molecule type" value="Genomic_DNA"/>
</dbReference>
<dbReference type="Proteomes" id="UP000297245">
    <property type="component" value="Unassembled WGS sequence"/>
</dbReference>